<dbReference type="Pfam" id="PF13409">
    <property type="entry name" value="GST_N_2"/>
    <property type="match status" value="1"/>
</dbReference>
<name>A0A6G1HE65_9PEZI</name>
<evidence type="ECO:0000313" key="2">
    <source>
        <dbReference type="EMBL" id="KAF1991367.1"/>
    </source>
</evidence>
<proteinExistence type="predicted"/>
<dbReference type="AlphaFoldDB" id="A0A6G1HE65"/>
<evidence type="ECO:0000313" key="3">
    <source>
        <dbReference type="Proteomes" id="UP000800041"/>
    </source>
</evidence>
<dbReference type="GO" id="GO:0005737">
    <property type="term" value="C:cytoplasm"/>
    <property type="evidence" value="ECO:0007669"/>
    <property type="project" value="TreeGrafter"/>
</dbReference>
<dbReference type="Gene3D" id="3.40.30.10">
    <property type="entry name" value="Glutaredoxin"/>
    <property type="match status" value="1"/>
</dbReference>
<sequence>MSGIILYDLPSKDRCACWSLNPWKPRLVLNFKGIDYETEWTEYPDIAPKMKSFGIPPKDERYPYTIPVLKLHDKHIMDSAAIVPALEEAYPTPSLHLDDPILPQVFEAVNSLAGPLRGVLLPKVPKVLLNPRSAEYFFRTRKEALGMDLEEYERREGGEKAWEGARQAIAHLGVLLKEKSGAYFLGEEVSYADFVFVGFLEWARRSCGETYERLVKDEPAFALLRQACEPWLARDDR</sequence>
<dbReference type="PROSITE" id="PS50404">
    <property type="entry name" value="GST_NTER"/>
    <property type="match status" value="1"/>
</dbReference>
<organism evidence="2 3">
    <name type="scientific">Aulographum hederae CBS 113979</name>
    <dbReference type="NCBI Taxonomy" id="1176131"/>
    <lineage>
        <taxon>Eukaryota</taxon>
        <taxon>Fungi</taxon>
        <taxon>Dikarya</taxon>
        <taxon>Ascomycota</taxon>
        <taxon>Pezizomycotina</taxon>
        <taxon>Dothideomycetes</taxon>
        <taxon>Pleosporomycetidae</taxon>
        <taxon>Aulographales</taxon>
        <taxon>Aulographaceae</taxon>
    </lineage>
</organism>
<dbReference type="Gene3D" id="1.20.1050.10">
    <property type="match status" value="1"/>
</dbReference>
<reference evidence="2" key="1">
    <citation type="journal article" date="2020" name="Stud. Mycol.">
        <title>101 Dothideomycetes genomes: a test case for predicting lifestyles and emergence of pathogens.</title>
        <authorList>
            <person name="Haridas S."/>
            <person name="Albert R."/>
            <person name="Binder M."/>
            <person name="Bloem J."/>
            <person name="Labutti K."/>
            <person name="Salamov A."/>
            <person name="Andreopoulos B."/>
            <person name="Baker S."/>
            <person name="Barry K."/>
            <person name="Bills G."/>
            <person name="Bluhm B."/>
            <person name="Cannon C."/>
            <person name="Castanera R."/>
            <person name="Culley D."/>
            <person name="Daum C."/>
            <person name="Ezra D."/>
            <person name="Gonzalez J."/>
            <person name="Henrissat B."/>
            <person name="Kuo A."/>
            <person name="Liang C."/>
            <person name="Lipzen A."/>
            <person name="Lutzoni F."/>
            <person name="Magnuson J."/>
            <person name="Mondo S."/>
            <person name="Nolan M."/>
            <person name="Ohm R."/>
            <person name="Pangilinan J."/>
            <person name="Park H.-J."/>
            <person name="Ramirez L."/>
            <person name="Alfaro M."/>
            <person name="Sun H."/>
            <person name="Tritt A."/>
            <person name="Yoshinaga Y."/>
            <person name="Zwiers L.-H."/>
            <person name="Turgeon B."/>
            <person name="Goodwin S."/>
            <person name="Spatafora J."/>
            <person name="Crous P."/>
            <person name="Grigoriev I."/>
        </authorList>
    </citation>
    <scope>NUCLEOTIDE SEQUENCE</scope>
    <source>
        <strain evidence="2">CBS 113979</strain>
    </source>
</reference>
<dbReference type="EMBL" id="ML977139">
    <property type="protein sequence ID" value="KAF1991367.1"/>
    <property type="molecule type" value="Genomic_DNA"/>
</dbReference>
<evidence type="ECO:0000259" key="1">
    <source>
        <dbReference type="PROSITE" id="PS50404"/>
    </source>
</evidence>
<dbReference type="InterPro" id="IPR036249">
    <property type="entry name" value="Thioredoxin-like_sf"/>
</dbReference>
<dbReference type="Pfam" id="PF22041">
    <property type="entry name" value="GST_C_7"/>
    <property type="match status" value="1"/>
</dbReference>
<dbReference type="Proteomes" id="UP000800041">
    <property type="component" value="Unassembled WGS sequence"/>
</dbReference>
<dbReference type="PANTHER" id="PTHR43968:SF6">
    <property type="entry name" value="GLUTATHIONE S-TRANSFERASE OMEGA"/>
    <property type="match status" value="1"/>
</dbReference>
<dbReference type="InterPro" id="IPR036282">
    <property type="entry name" value="Glutathione-S-Trfase_C_sf"/>
</dbReference>
<dbReference type="SUPFAM" id="SSF52833">
    <property type="entry name" value="Thioredoxin-like"/>
    <property type="match status" value="1"/>
</dbReference>
<dbReference type="SUPFAM" id="SSF47616">
    <property type="entry name" value="GST C-terminal domain-like"/>
    <property type="match status" value="1"/>
</dbReference>
<gene>
    <name evidence="2" type="ORF">K402DRAFT_367884</name>
</gene>
<dbReference type="InterPro" id="IPR054416">
    <property type="entry name" value="GST_UstS-like_C"/>
</dbReference>
<dbReference type="InterPro" id="IPR050983">
    <property type="entry name" value="GST_Omega/HSP26"/>
</dbReference>
<dbReference type="OrthoDB" id="4951845at2759"/>
<keyword evidence="3" id="KW-1185">Reference proteome</keyword>
<dbReference type="PANTHER" id="PTHR43968">
    <property type="match status" value="1"/>
</dbReference>
<dbReference type="InterPro" id="IPR004045">
    <property type="entry name" value="Glutathione_S-Trfase_N"/>
</dbReference>
<protein>
    <recommendedName>
        <fullName evidence="1">GST N-terminal domain-containing protein</fullName>
    </recommendedName>
</protein>
<accession>A0A6G1HE65</accession>
<feature type="domain" description="GST N-terminal" evidence="1">
    <location>
        <begin position="9"/>
        <end position="94"/>
    </location>
</feature>